<organism evidence="7 8">
    <name type="scientific">Thiobacillus denitrificans (strain ATCC 25259 / T1)</name>
    <dbReference type="NCBI Taxonomy" id="292415"/>
    <lineage>
        <taxon>Bacteria</taxon>
        <taxon>Pseudomonadati</taxon>
        <taxon>Pseudomonadota</taxon>
        <taxon>Betaproteobacteria</taxon>
        <taxon>Nitrosomonadales</taxon>
        <taxon>Thiobacillaceae</taxon>
        <taxon>Thiobacillus</taxon>
    </lineage>
</organism>
<dbReference type="HOGENOM" id="CLU_031040_10_0_4"/>
<feature type="active site" evidence="4">
    <location>
        <position position="57"/>
    </location>
</feature>
<evidence type="ECO:0000256" key="4">
    <source>
        <dbReference type="HAMAP-Rule" id="MF_01401"/>
    </source>
</evidence>
<dbReference type="InterPro" id="IPR036509">
    <property type="entry name" value="Met_Sox_Rdtase_MsrA_sf"/>
</dbReference>
<dbReference type="EC" id="1.8.4.11" evidence="4"/>
<feature type="signal peptide" evidence="5">
    <location>
        <begin position="1"/>
        <end position="30"/>
    </location>
</feature>
<reference evidence="7 8" key="1">
    <citation type="journal article" date="2006" name="J. Bacteriol.">
        <title>The genome sequence of the obligately chemolithoautotrophic, facultatively anaerobic bacterium Thiobacillus denitrificans.</title>
        <authorList>
            <person name="Beller H.R."/>
            <person name="Chain P.S."/>
            <person name="Letain T.E."/>
            <person name="Chakicherla A."/>
            <person name="Larimer F.W."/>
            <person name="Richardson P.M."/>
            <person name="Coleman M.A."/>
            <person name="Wood A.P."/>
            <person name="Kelly D.P."/>
        </authorList>
    </citation>
    <scope>NUCLEOTIDE SEQUENCE [LARGE SCALE GENOMIC DNA]</scope>
    <source>
        <strain evidence="7 8">ATCC 25259</strain>
    </source>
</reference>
<dbReference type="InterPro" id="IPR002569">
    <property type="entry name" value="Met_Sox_Rdtase_MsrA_dom"/>
</dbReference>
<comment type="catalytic activity">
    <reaction evidence="2 4">
        <text>L-methionyl-[protein] + [thioredoxin]-disulfide + H2O = L-methionyl-(S)-S-oxide-[protein] + [thioredoxin]-dithiol</text>
        <dbReference type="Rhea" id="RHEA:14217"/>
        <dbReference type="Rhea" id="RHEA-COMP:10698"/>
        <dbReference type="Rhea" id="RHEA-COMP:10700"/>
        <dbReference type="Rhea" id="RHEA-COMP:12313"/>
        <dbReference type="Rhea" id="RHEA-COMP:12315"/>
        <dbReference type="ChEBI" id="CHEBI:15377"/>
        <dbReference type="ChEBI" id="CHEBI:16044"/>
        <dbReference type="ChEBI" id="CHEBI:29950"/>
        <dbReference type="ChEBI" id="CHEBI:44120"/>
        <dbReference type="ChEBI" id="CHEBI:50058"/>
        <dbReference type="EC" id="1.8.4.11"/>
    </reaction>
</comment>
<evidence type="ECO:0000256" key="5">
    <source>
        <dbReference type="SAM" id="SignalP"/>
    </source>
</evidence>
<evidence type="ECO:0000313" key="7">
    <source>
        <dbReference type="EMBL" id="AAZ98585.1"/>
    </source>
</evidence>
<dbReference type="GO" id="GO:0033744">
    <property type="term" value="F:L-methionine:thioredoxin-disulfide S-oxidoreductase activity"/>
    <property type="evidence" value="ECO:0007669"/>
    <property type="project" value="RHEA"/>
</dbReference>
<dbReference type="PANTHER" id="PTHR43774:SF1">
    <property type="entry name" value="PEPTIDE METHIONINE SULFOXIDE REDUCTASE MSRA 2"/>
    <property type="match status" value="1"/>
</dbReference>
<dbReference type="Proteomes" id="UP000008291">
    <property type="component" value="Chromosome"/>
</dbReference>
<dbReference type="SUPFAM" id="SSF55068">
    <property type="entry name" value="Peptide methionine sulfoxide reductase"/>
    <property type="match status" value="1"/>
</dbReference>
<evidence type="ECO:0000256" key="2">
    <source>
        <dbReference type="ARBA" id="ARBA00047806"/>
    </source>
</evidence>
<dbReference type="Gene3D" id="3.30.1060.10">
    <property type="entry name" value="Peptide methionine sulphoxide reductase MsrA"/>
    <property type="match status" value="1"/>
</dbReference>
<protein>
    <recommendedName>
        <fullName evidence="4">Peptide methionine sulfoxide reductase MsrA</fullName>
        <shortName evidence="4">Protein-methionine-S-oxide reductase</shortName>
        <ecNumber evidence="4">1.8.4.11</ecNumber>
    </recommendedName>
    <alternativeName>
        <fullName evidence="4">Peptide-methionine (S)-S-oxide reductase</fullName>
        <shortName evidence="4">Peptide Met(O) reductase</shortName>
    </alternativeName>
</protein>
<sequence length="225" mass="24526">MKRPIAAVLVRRVAAAAAFALVAAPGAAGATSLPDPAVDIPLAKTGGTATAVLAGGCFWGVEGVFEHVKGVKRVVSGYSGGEAGTARYERVSSGDTGHAEAVRVEYDPARISYGQLLKVFFSVAHDPSQRDRQGPDIGRQYRSAIFYATPEQRRVAEHYVSQLQKADAFSRPLATELVPLRAFYDAEAYHQDYLVRHPTQPYIVIHDLPKIAELKRRFPTLYEDD</sequence>
<comment type="similarity">
    <text evidence="4">Belongs to the MsrA Met sulfoxide reductase family.</text>
</comment>
<keyword evidence="1 4" id="KW-0560">Oxidoreductase</keyword>
<dbReference type="AlphaFoldDB" id="Q3SFM1"/>
<proteinExistence type="inferred from homology"/>
<evidence type="ECO:0000313" key="8">
    <source>
        <dbReference type="Proteomes" id="UP000008291"/>
    </source>
</evidence>
<dbReference type="GO" id="GO:0008113">
    <property type="term" value="F:peptide-methionine (S)-S-oxide reductase activity"/>
    <property type="evidence" value="ECO:0007669"/>
    <property type="project" value="UniProtKB-UniRule"/>
</dbReference>
<evidence type="ECO:0000259" key="6">
    <source>
        <dbReference type="Pfam" id="PF01625"/>
    </source>
</evidence>
<feature type="domain" description="Peptide methionine sulphoxide reductase MsrA" evidence="6">
    <location>
        <begin position="50"/>
        <end position="202"/>
    </location>
</feature>
<dbReference type="RefSeq" id="WP_011313144.1">
    <property type="nucleotide sequence ID" value="NC_007404.1"/>
</dbReference>
<dbReference type="KEGG" id="tbd:Tbd_2632"/>
<comment type="function">
    <text evidence="4">Has an important function as a repair enzyme for proteins that have been inactivated by oxidation. Catalyzes the reversible oxidation-reduction of methionine sulfoxide in proteins to methionine.</text>
</comment>
<accession>Q3SFM1</accession>
<dbReference type="NCBIfam" id="TIGR00401">
    <property type="entry name" value="msrA"/>
    <property type="match status" value="1"/>
</dbReference>
<name>Q3SFM1_THIDA</name>
<keyword evidence="5" id="KW-0732">Signal</keyword>
<gene>
    <name evidence="4" type="primary">msrA</name>
    <name evidence="7" type="ordered locus">Tbd_2632</name>
</gene>
<feature type="chain" id="PRO_5004228755" description="Peptide methionine sulfoxide reductase MsrA" evidence="5">
    <location>
        <begin position="31"/>
        <end position="225"/>
    </location>
</feature>
<dbReference type="Pfam" id="PF01625">
    <property type="entry name" value="PMSR"/>
    <property type="match status" value="1"/>
</dbReference>
<dbReference type="STRING" id="292415.Tbd_2632"/>
<dbReference type="OrthoDB" id="4174719at2"/>
<evidence type="ECO:0000256" key="3">
    <source>
        <dbReference type="ARBA" id="ARBA00048782"/>
    </source>
</evidence>
<dbReference type="eggNOG" id="COG0225">
    <property type="taxonomic scope" value="Bacteria"/>
</dbReference>
<comment type="catalytic activity">
    <reaction evidence="3 4">
        <text>[thioredoxin]-disulfide + L-methionine + H2O = L-methionine (S)-S-oxide + [thioredoxin]-dithiol</text>
        <dbReference type="Rhea" id="RHEA:19993"/>
        <dbReference type="Rhea" id="RHEA-COMP:10698"/>
        <dbReference type="Rhea" id="RHEA-COMP:10700"/>
        <dbReference type="ChEBI" id="CHEBI:15377"/>
        <dbReference type="ChEBI" id="CHEBI:29950"/>
        <dbReference type="ChEBI" id="CHEBI:50058"/>
        <dbReference type="ChEBI" id="CHEBI:57844"/>
        <dbReference type="ChEBI" id="CHEBI:58772"/>
        <dbReference type="EC" id="1.8.4.11"/>
    </reaction>
</comment>
<dbReference type="EMBL" id="CP000116">
    <property type="protein sequence ID" value="AAZ98585.1"/>
    <property type="molecule type" value="Genomic_DNA"/>
</dbReference>
<dbReference type="PANTHER" id="PTHR43774">
    <property type="entry name" value="PEPTIDE METHIONINE SULFOXIDE REDUCTASE"/>
    <property type="match status" value="1"/>
</dbReference>
<evidence type="ECO:0000256" key="1">
    <source>
        <dbReference type="ARBA" id="ARBA00023002"/>
    </source>
</evidence>
<dbReference type="HAMAP" id="MF_01401">
    <property type="entry name" value="MsrA"/>
    <property type="match status" value="1"/>
</dbReference>
<keyword evidence="8" id="KW-1185">Reference proteome</keyword>